<comment type="subcellular location">
    <subcellularLocation>
        <location evidence="1">Cytoplasm</location>
    </subcellularLocation>
</comment>
<dbReference type="SUPFAM" id="SSF140581">
    <property type="entry name" value="TraM-like"/>
    <property type="match status" value="1"/>
</dbReference>
<comment type="similarity">
    <text evidence="2">Belongs to the relaxosome TraM family.</text>
</comment>
<name>D2U4P1_9GAMM</name>
<dbReference type="CDD" id="cd14804">
    <property type="entry name" value="Tra_M"/>
    <property type="match status" value="1"/>
</dbReference>
<dbReference type="EMBL" id="CP123525">
    <property type="protein sequence ID" value="WGM08188.1"/>
    <property type="molecule type" value="Genomic_DNA"/>
</dbReference>
<evidence type="ECO:0000313" key="9">
    <source>
        <dbReference type="EMBL" id="CBA76612.1"/>
    </source>
</evidence>
<evidence type="ECO:0000313" key="10">
    <source>
        <dbReference type="EMBL" id="WGM08188.1"/>
    </source>
</evidence>
<keyword evidence="7 10" id="KW-0238">DNA-binding</keyword>
<evidence type="ECO:0000256" key="4">
    <source>
        <dbReference type="ARBA" id="ARBA00022490"/>
    </source>
</evidence>
<protein>
    <recommendedName>
        <fullName evidence="3">Relaxosome protein TraM</fullName>
    </recommendedName>
</protein>
<geneLocation type="plasmid" evidence="10 11">
    <name>paNv_CAN2</name>
</geneLocation>
<gene>
    <name evidence="9" type="primary">traM</name>
    <name evidence="9" type="ORF">ARN_36670</name>
    <name evidence="10" type="ORF">QE258_23275</name>
</gene>
<dbReference type="InterPro" id="IPR042073">
    <property type="entry name" value="TraM_DNA-bd"/>
</dbReference>
<evidence type="ECO:0000256" key="1">
    <source>
        <dbReference type="ARBA" id="ARBA00004496"/>
    </source>
</evidence>
<dbReference type="NCBIfam" id="NF010267">
    <property type="entry name" value="PRK13713.1"/>
    <property type="match status" value="1"/>
</dbReference>
<keyword evidence="11" id="KW-1185">Reference proteome</keyword>
<dbReference type="RefSeq" id="WP_026823552.1">
    <property type="nucleotide sequence ID" value="NZ_CP038617.1"/>
</dbReference>
<dbReference type="Proteomes" id="UP001177592">
    <property type="component" value="Plasmid paNv_CAN2"/>
</dbReference>
<dbReference type="GO" id="GO:0003677">
    <property type="term" value="F:DNA binding"/>
    <property type="evidence" value="ECO:0007669"/>
    <property type="project" value="UniProtKB-KW"/>
</dbReference>
<organism evidence="9">
    <name type="scientific">Arsenophonus nasoniae</name>
    <name type="common">son-killer infecting Nasonia vitripennis</name>
    <dbReference type="NCBI Taxonomy" id="638"/>
    <lineage>
        <taxon>Bacteria</taxon>
        <taxon>Pseudomonadati</taxon>
        <taxon>Pseudomonadota</taxon>
        <taxon>Gammaproteobacteria</taxon>
        <taxon>Enterobacterales</taxon>
        <taxon>Morganellaceae</taxon>
        <taxon>Arsenophonus</taxon>
    </lineage>
</organism>
<evidence type="ECO:0000256" key="2">
    <source>
        <dbReference type="ARBA" id="ARBA00008859"/>
    </source>
</evidence>
<evidence type="ECO:0000256" key="8">
    <source>
        <dbReference type="ARBA" id="ARBA00023163"/>
    </source>
</evidence>
<evidence type="ECO:0000256" key="7">
    <source>
        <dbReference type="ARBA" id="ARBA00023125"/>
    </source>
</evidence>
<evidence type="ECO:0000313" key="11">
    <source>
        <dbReference type="Proteomes" id="UP001177592"/>
    </source>
</evidence>
<keyword evidence="4" id="KW-0963">Cytoplasm</keyword>
<evidence type="ECO:0000256" key="5">
    <source>
        <dbReference type="ARBA" id="ARBA00022971"/>
    </source>
</evidence>
<dbReference type="Gene3D" id="1.10.287.2320">
    <property type="match status" value="1"/>
</dbReference>
<dbReference type="InterPro" id="IPR007925">
    <property type="entry name" value="TRelaxosome_TraM"/>
</dbReference>
<keyword evidence="5" id="KW-0184">Conjugation</keyword>
<accession>D2U4P1</accession>
<proteinExistence type="inferred from homology"/>
<evidence type="ECO:0000256" key="3">
    <source>
        <dbReference type="ARBA" id="ARBA00020534"/>
    </source>
</evidence>
<reference evidence="10" key="2">
    <citation type="submission" date="2023-04" db="EMBL/GenBank/DDBJ databases">
        <title>Genome dynamics across the evolutionary transition to endosymbiosis.</title>
        <authorList>
            <person name="Siozios S."/>
            <person name="Nadal-Jimenez P."/>
            <person name="Azagi T."/>
            <person name="Sprong H."/>
            <person name="Frost C.L."/>
            <person name="Parratt S.R."/>
            <person name="Taylor G."/>
            <person name="Brettell L."/>
            <person name="Lew K.C."/>
            <person name="Croft L."/>
            <person name="King K.C."/>
            <person name="Brockhurst M.A."/>
            <person name="Hypsa V."/>
            <person name="Novakova E."/>
            <person name="Darby A.C."/>
            <person name="Hurst G.D.D."/>
        </authorList>
    </citation>
    <scope>NUCLEOTIDE SEQUENCE</scope>
    <source>
        <strain evidence="10">ANv_CAN</strain>
        <plasmid evidence="10">paNv_CAN2</plasmid>
    </source>
</reference>
<sequence>MPRLQTFVSHEILSSISDLVEKRRQEGATEKEVNVSSIGAMLIELGLRVYKAQLEQKDDLFDEYHYRKLMLENTLKINKAVSKILGMQSFAPYLEGKENFEYQKMVNEIREKTKEEIKKLFPEE</sequence>
<dbReference type="Gene3D" id="1.10.10.450">
    <property type="entry name" value="TraM protein, DNA-binding"/>
    <property type="match status" value="1"/>
</dbReference>
<dbReference type="SUPFAM" id="SSF47729">
    <property type="entry name" value="IHF-like DNA-binding proteins"/>
    <property type="match status" value="1"/>
</dbReference>
<keyword evidence="8" id="KW-0804">Transcription</keyword>
<dbReference type="Pfam" id="PF05261">
    <property type="entry name" value="Tra_M"/>
    <property type="match status" value="1"/>
</dbReference>
<dbReference type="GO" id="GO:0005737">
    <property type="term" value="C:cytoplasm"/>
    <property type="evidence" value="ECO:0007669"/>
    <property type="project" value="UniProtKB-SubCell"/>
</dbReference>
<dbReference type="GeneID" id="39751400"/>
<dbReference type="EMBL" id="FN545280">
    <property type="protein sequence ID" value="CBA76612.1"/>
    <property type="molecule type" value="Genomic_DNA"/>
</dbReference>
<dbReference type="InterPro" id="IPR010992">
    <property type="entry name" value="IHF-like_DNA-bd_dom_sf"/>
</dbReference>
<evidence type="ECO:0000256" key="6">
    <source>
        <dbReference type="ARBA" id="ARBA00023015"/>
    </source>
</evidence>
<keyword evidence="6" id="KW-0805">Transcription regulation</keyword>
<reference evidence="9" key="1">
    <citation type="journal article" date="2010" name="Insect Mol. Biol.">
        <title>The draft genome sequence of Arsenophonus nasoniae, son-killer bacterium of Nasonia vitripennis, reveals genes associated with virulence and symbiosis.</title>
        <authorList>
            <person name="Wilkes T."/>
            <person name="Darby A.C."/>
            <person name="Choi J."/>
            <person name="Colborne J.K."/>
            <person name="Werren J.H."/>
            <person name="Hurst G.D.D."/>
        </authorList>
    </citation>
    <scope>NUCLEOTIDE SEQUENCE</scope>
</reference>
<keyword evidence="10" id="KW-0614">Plasmid</keyword>
<dbReference type="AlphaFoldDB" id="D2U4P1"/>